<organism evidence="2 3">
    <name type="scientific">Brachionus plicatilis</name>
    <name type="common">Marine rotifer</name>
    <name type="synonym">Brachionus muelleri</name>
    <dbReference type="NCBI Taxonomy" id="10195"/>
    <lineage>
        <taxon>Eukaryota</taxon>
        <taxon>Metazoa</taxon>
        <taxon>Spiralia</taxon>
        <taxon>Gnathifera</taxon>
        <taxon>Rotifera</taxon>
        <taxon>Eurotatoria</taxon>
        <taxon>Monogononta</taxon>
        <taxon>Pseudotrocha</taxon>
        <taxon>Ploima</taxon>
        <taxon>Brachionidae</taxon>
        <taxon>Brachionus</taxon>
    </lineage>
</organism>
<keyword evidence="3" id="KW-1185">Reference proteome</keyword>
<dbReference type="AlphaFoldDB" id="A0A3M7QWZ7"/>
<keyword evidence="1" id="KW-0472">Membrane</keyword>
<evidence type="ECO:0000313" key="3">
    <source>
        <dbReference type="Proteomes" id="UP000276133"/>
    </source>
</evidence>
<dbReference type="EMBL" id="REGN01004933">
    <property type="protein sequence ID" value="RNA15508.1"/>
    <property type="molecule type" value="Genomic_DNA"/>
</dbReference>
<keyword evidence="1" id="KW-0812">Transmembrane</keyword>
<gene>
    <name evidence="2" type="ORF">BpHYR1_026278</name>
</gene>
<reference evidence="2 3" key="1">
    <citation type="journal article" date="2018" name="Sci. Rep.">
        <title>Genomic signatures of local adaptation to the degree of environmental predictability in rotifers.</title>
        <authorList>
            <person name="Franch-Gras L."/>
            <person name="Hahn C."/>
            <person name="Garcia-Roger E.M."/>
            <person name="Carmona M.J."/>
            <person name="Serra M."/>
            <person name="Gomez A."/>
        </authorList>
    </citation>
    <scope>NUCLEOTIDE SEQUENCE [LARGE SCALE GENOMIC DNA]</scope>
    <source>
        <strain evidence="2">HYR1</strain>
    </source>
</reference>
<protein>
    <submittedName>
        <fullName evidence="2">Uncharacterized protein</fullName>
    </submittedName>
</protein>
<feature type="transmembrane region" description="Helical" evidence="1">
    <location>
        <begin position="123"/>
        <end position="143"/>
    </location>
</feature>
<evidence type="ECO:0000256" key="1">
    <source>
        <dbReference type="SAM" id="Phobius"/>
    </source>
</evidence>
<evidence type="ECO:0000313" key="2">
    <source>
        <dbReference type="EMBL" id="RNA15508.1"/>
    </source>
</evidence>
<proteinExistence type="predicted"/>
<keyword evidence="1" id="KW-1133">Transmembrane helix</keyword>
<accession>A0A3M7QWZ7</accession>
<feature type="transmembrane region" description="Helical" evidence="1">
    <location>
        <begin position="92"/>
        <end position="111"/>
    </location>
</feature>
<comment type="caution">
    <text evidence="2">The sequence shown here is derived from an EMBL/GenBank/DDBJ whole genome shotgun (WGS) entry which is preliminary data.</text>
</comment>
<name>A0A3M7QWZ7_BRAPC</name>
<sequence>MASGRSLVRLICIGIVRRYGPSRWTVFKNGLTIRLGLILYLFEKQFKTFYVKVVNHQKGFFNQQVIKFGKEEIKFHQKNLTIKGKQQKTFKYIFGISRHLIEFAAFFLASLKLDKFTVFNGAIVGLILSTIASVYLGLVGVLYNKPSGIKPVSTAGCQNLTTTTPTTNLLYSPKENDNGLLVEKMKWIQIKPIKPEFLFDLSIWNNKKIGQNRVDFLF</sequence>
<dbReference type="Proteomes" id="UP000276133">
    <property type="component" value="Unassembled WGS sequence"/>
</dbReference>